<evidence type="ECO:0000313" key="3">
    <source>
        <dbReference type="Proteomes" id="UP001164746"/>
    </source>
</evidence>
<dbReference type="EMBL" id="CP111016">
    <property type="protein sequence ID" value="WAR05593.1"/>
    <property type="molecule type" value="Genomic_DNA"/>
</dbReference>
<reference evidence="1" key="1">
    <citation type="submission" date="2022-11" db="EMBL/GenBank/DDBJ databases">
        <title>Centuries of genome instability and evolution in soft-shell clam transmissible cancer (bioRxiv).</title>
        <authorList>
            <person name="Hart S.F.M."/>
            <person name="Yonemitsu M.A."/>
            <person name="Giersch R.M."/>
            <person name="Beal B.F."/>
            <person name="Arriagada G."/>
            <person name="Davis B.W."/>
            <person name="Ostrander E.A."/>
            <person name="Goff S.P."/>
            <person name="Metzger M.J."/>
        </authorList>
    </citation>
    <scope>NUCLEOTIDE SEQUENCE</scope>
    <source>
        <strain evidence="1">MELC-2E11</strain>
        <tissue evidence="1">Siphon/mantle</tissue>
    </source>
</reference>
<keyword evidence="3" id="KW-1185">Reference proteome</keyword>
<organism evidence="1 3">
    <name type="scientific">Mya arenaria</name>
    <name type="common">Soft-shell clam</name>
    <dbReference type="NCBI Taxonomy" id="6604"/>
    <lineage>
        <taxon>Eukaryota</taxon>
        <taxon>Metazoa</taxon>
        <taxon>Spiralia</taxon>
        <taxon>Lophotrochozoa</taxon>
        <taxon>Mollusca</taxon>
        <taxon>Bivalvia</taxon>
        <taxon>Autobranchia</taxon>
        <taxon>Heteroconchia</taxon>
        <taxon>Euheterodonta</taxon>
        <taxon>Imparidentia</taxon>
        <taxon>Neoheterodontei</taxon>
        <taxon>Myida</taxon>
        <taxon>Myoidea</taxon>
        <taxon>Myidae</taxon>
        <taxon>Mya</taxon>
    </lineage>
</organism>
<dbReference type="Proteomes" id="UP001164746">
    <property type="component" value="Chromosome 5"/>
</dbReference>
<sequence length="354" mass="40963">RRFAPIKYEKHYQWLYYSTIKNGYMCKNCELFGTLSVQDKAFVKKLTSDQKTGVPPKQQVPQVFRTKVCLSKKSSTNVYWQLNMKMPKWAVTENAEMFIRFVANLSNVETFFIGFVQLTKGTAECRPLKFSCWGRKLILQTLDSLDLLDVIQCVQRMVRHASPFSVYINCRNHRLALCQAHLIKRFPLMQDVDATLPSLRTVYGKDPLIITRAAATLWLSHLQASARLISMYVCIPDTLDAVYAEKREPEIQGIRQNVTDKNIVPTVLLLCDILKPVNMLSLYLKKENVNFTSLPVHVRNTIDSLSSLVAVYRDETEFARYDELFSEIDERTDLNRRIRQNNQRLTSDASLEET</sequence>
<feature type="non-terminal residue" evidence="1">
    <location>
        <position position="1"/>
    </location>
</feature>
<dbReference type="PANTHER" id="PTHR46880">
    <property type="entry name" value="RAS-ASSOCIATING DOMAIN-CONTAINING PROTEIN"/>
    <property type="match status" value="1"/>
</dbReference>
<evidence type="ECO:0000313" key="1">
    <source>
        <dbReference type="EMBL" id="WAR05593.1"/>
    </source>
</evidence>
<evidence type="ECO:0000313" key="2">
    <source>
        <dbReference type="EMBL" id="WAR06110.1"/>
    </source>
</evidence>
<proteinExistence type="predicted"/>
<accession>A0ABY7E6I4</accession>
<protein>
    <submittedName>
        <fullName evidence="1">Uncharacterized protein</fullName>
    </submittedName>
</protein>
<name>A0ABY7E6I4_MYAAR</name>
<dbReference type="EMBL" id="CP111016">
    <property type="protein sequence ID" value="WAR06110.1"/>
    <property type="molecule type" value="Genomic_DNA"/>
</dbReference>
<feature type="non-terminal residue" evidence="1">
    <location>
        <position position="354"/>
    </location>
</feature>
<gene>
    <name evidence="1" type="ORF">MAR_020962</name>
    <name evidence="2" type="ORF">MAR_021479</name>
</gene>
<dbReference type="PANTHER" id="PTHR46880:SF5">
    <property type="entry name" value="DUF4371 DOMAIN-CONTAINING PROTEIN"/>
    <property type="match status" value="1"/>
</dbReference>